<name>A0A0W0ZGZ3_9GAMM</name>
<protein>
    <submittedName>
        <fullName evidence="2">Uncharacterized protein</fullName>
    </submittedName>
</protein>
<dbReference type="Proteomes" id="UP000054926">
    <property type="component" value="Unassembled WGS sequence"/>
</dbReference>
<dbReference type="RefSeq" id="WP_058510371.1">
    <property type="nucleotide sequence ID" value="NZ_DAIOMV010000001.1"/>
</dbReference>
<dbReference type="EMBL" id="LNYY01000019">
    <property type="protein sequence ID" value="KTD68260.1"/>
    <property type="molecule type" value="Genomic_DNA"/>
</dbReference>
<proteinExistence type="predicted"/>
<keyword evidence="3" id="KW-1185">Reference proteome</keyword>
<gene>
    <name evidence="2" type="ORF">Lste_1418</name>
</gene>
<reference evidence="2 3" key="1">
    <citation type="submission" date="2015-11" db="EMBL/GenBank/DDBJ databases">
        <title>Genomic analysis of 38 Legionella species identifies large and diverse effector repertoires.</title>
        <authorList>
            <person name="Burstein D."/>
            <person name="Amaro F."/>
            <person name="Zusman T."/>
            <person name="Lifshitz Z."/>
            <person name="Cohen O."/>
            <person name="Gilbert J.A."/>
            <person name="Pupko T."/>
            <person name="Shuman H.A."/>
            <person name="Segal G."/>
        </authorList>
    </citation>
    <scope>NUCLEOTIDE SEQUENCE [LARGE SCALE GENOMIC DNA]</scope>
    <source>
        <strain evidence="2 3">IMVS3376</strain>
    </source>
</reference>
<dbReference type="OrthoDB" id="5650571at2"/>
<evidence type="ECO:0000313" key="2">
    <source>
        <dbReference type="EMBL" id="KTD68260.1"/>
    </source>
</evidence>
<accession>A0A0W0ZGZ3</accession>
<evidence type="ECO:0000256" key="1">
    <source>
        <dbReference type="SAM" id="MobiDB-lite"/>
    </source>
</evidence>
<dbReference type="AlphaFoldDB" id="A0A0W0ZGZ3"/>
<organism evidence="2 3">
    <name type="scientific">Legionella steelei</name>
    <dbReference type="NCBI Taxonomy" id="947033"/>
    <lineage>
        <taxon>Bacteria</taxon>
        <taxon>Pseudomonadati</taxon>
        <taxon>Pseudomonadota</taxon>
        <taxon>Gammaproteobacteria</taxon>
        <taxon>Legionellales</taxon>
        <taxon>Legionellaceae</taxon>
        <taxon>Legionella</taxon>
    </lineage>
</organism>
<sequence>MAQNKYDQKPIQLGDMIFFQNLVPGKQQSPLIDHYRSNVLNAEKDEHMKQQREALLMEYPPILSFHNDQQKKEFYDEEAKCRKQFCCGALNPLTAAFINDIAFSPKDDYVFSSGNGQFYTGSQKAIGNAIKGDISQAPFGSTSQQELMSDLKAFDDTVAQRGQSTTTFDSDSPALAEIKSPNPFNIIPKPKDQQ</sequence>
<dbReference type="PATRIC" id="fig|947033.5.peg.1510"/>
<dbReference type="STRING" id="947033.Lste_1418"/>
<evidence type="ECO:0000313" key="3">
    <source>
        <dbReference type="Proteomes" id="UP000054926"/>
    </source>
</evidence>
<comment type="caution">
    <text evidence="2">The sequence shown here is derived from an EMBL/GenBank/DDBJ whole genome shotgun (WGS) entry which is preliminary data.</text>
</comment>
<feature type="region of interest" description="Disordered" evidence="1">
    <location>
        <begin position="162"/>
        <end position="194"/>
    </location>
</feature>